<gene>
    <name evidence="1" type="ORF">QBC40DRAFT_293661</name>
</gene>
<protein>
    <recommendedName>
        <fullName evidence="3">HNH nuclease domain-containing protein</fullName>
    </recommendedName>
</protein>
<sequence length="218" mass="24597">MDSKVPQHPNIDEEVMVSTAFTSYLSTSVEDPVLALDISDKCKDALKRYVPISEVDDTQRLLALRNFLVDALLKPFKKVGSKSPTISPAVADEFEDDIDASMATIETASRQEKFDLSKPIETRKRAVTWWALYRYFPIIGPNNIQPSTINQPANAMMLAAAFHQEYNAFRIAFEPGEKHSSGKNQIPMPNPSFLRIHFILAKIFNADPPLRCTLRIKE</sequence>
<name>A0AAN6XMI3_9PEZI</name>
<dbReference type="Proteomes" id="UP001303160">
    <property type="component" value="Unassembled WGS sequence"/>
</dbReference>
<reference evidence="1" key="2">
    <citation type="submission" date="2023-05" db="EMBL/GenBank/DDBJ databases">
        <authorList>
            <consortium name="Lawrence Berkeley National Laboratory"/>
            <person name="Steindorff A."/>
            <person name="Hensen N."/>
            <person name="Bonometti L."/>
            <person name="Westerberg I."/>
            <person name="Brannstrom I.O."/>
            <person name="Guillou S."/>
            <person name="Cros-Aarteil S."/>
            <person name="Calhoun S."/>
            <person name="Haridas S."/>
            <person name="Kuo A."/>
            <person name="Mondo S."/>
            <person name="Pangilinan J."/>
            <person name="Riley R."/>
            <person name="Labutti K."/>
            <person name="Andreopoulos B."/>
            <person name="Lipzen A."/>
            <person name="Chen C."/>
            <person name="Yanf M."/>
            <person name="Daum C."/>
            <person name="Ng V."/>
            <person name="Clum A."/>
            <person name="Ohm R."/>
            <person name="Martin F."/>
            <person name="Silar P."/>
            <person name="Natvig D."/>
            <person name="Lalanne C."/>
            <person name="Gautier V."/>
            <person name="Ament-Velasquez S.L."/>
            <person name="Kruys A."/>
            <person name="Hutchinson M.I."/>
            <person name="Powell A.J."/>
            <person name="Barry K."/>
            <person name="Miller A.N."/>
            <person name="Grigoriev I.V."/>
            <person name="Debuchy R."/>
            <person name="Gladieux P."/>
            <person name="Thoren M.H."/>
            <person name="Johannesson H."/>
        </authorList>
    </citation>
    <scope>NUCLEOTIDE SEQUENCE</scope>
    <source>
        <strain evidence="1">CBS 315.58</strain>
    </source>
</reference>
<evidence type="ECO:0000313" key="2">
    <source>
        <dbReference type="Proteomes" id="UP001303160"/>
    </source>
</evidence>
<evidence type="ECO:0008006" key="3">
    <source>
        <dbReference type="Google" id="ProtNLM"/>
    </source>
</evidence>
<reference evidence="1" key="1">
    <citation type="journal article" date="2023" name="Mol. Phylogenet. Evol.">
        <title>Genome-scale phylogeny and comparative genomics of the fungal order Sordariales.</title>
        <authorList>
            <person name="Hensen N."/>
            <person name="Bonometti L."/>
            <person name="Westerberg I."/>
            <person name="Brannstrom I.O."/>
            <person name="Guillou S."/>
            <person name="Cros-Aarteil S."/>
            <person name="Calhoun S."/>
            <person name="Haridas S."/>
            <person name="Kuo A."/>
            <person name="Mondo S."/>
            <person name="Pangilinan J."/>
            <person name="Riley R."/>
            <person name="LaButti K."/>
            <person name="Andreopoulos B."/>
            <person name="Lipzen A."/>
            <person name="Chen C."/>
            <person name="Yan M."/>
            <person name="Daum C."/>
            <person name="Ng V."/>
            <person name="Clum A."/>
            <person name="Steindorff A."/>
            <person name="Ohm R.A."/>
            <person name="Martin F."/>
            <person name="Silar P."/>
            <person name="Natvig D.O."/>
            <person name="Lalanne C."/>
            <person name="Gautier V."/>
            <person name="Ament-Velasquez S.L."/>
            <person name="Kruys A."/>
            <person name="Hutchinson M.I."/>
            <person name="Powell A.J."/>
            <person name="Barry K."/>
            <person name="Miller A.N."/>
            <person name="Grigoriev I.V."/>
            <person name="Debuchy R."/>
            <person name="Gladieux P."/>
            <person name="Hiltunen Thoren M."/>
            <person name="Johannesson H."/>
        </authorList>
    </citation>
    <scope>NUCLEOTIDE SEQUENCE</scope>
    <source>
        <strain evidence="1">CBS 315.58</strain>
    </source>
</reference>
<keyword evidence="2" id="KW-1185">Reference proteome</keyword>
<dbReference type="EMBL" id="MU863888">
    <property type="protein sequence ID" value="KAK4203538.1"/>
    <property type="molecule type" value="Genomic_DNA"/>
</dbReference>
<comment type="caution">
    <text evidence="1">The sequence shown here is derived from an EMBL/GenBank/DDBJ whole genome shotgun (WGS) entry which is preliminary data.</text>
</comment>
<proteinExistence type="predicted"/>
<accession>A0AAN6XMI3</accession>
<organism evidence="1 2">
    <name type="scientific">Triangularia verruculosa</name>
    <dbReference type="NCBI Taxonomy" id="2587418"/>
    <lineage>
        <taxon>Eukaryota</taxon>
        <taxon>Fungi</taxon>
        <taxon>Dikarya</taxon>
        <taxon>Ascomycota</taxon>
        <taxon>Pezizomycotina</taxon>
        <taxon>Sordariomycetes</taxon>
        <taxon>Sordariomycetidae</taxon>
        <taxon>Sordariales</taxon>
        <taxon>Podosporaceae</taxon>
        <taxon>Triangularia</taxon>
    </lineage>
</organism>
<dbReference type="AlphaFoldDB" id="A0AAN6XMI3"/>
<evidence type="ECO:0000313" key="1">
    <source>
        <dbReference type="EMBL" id="KAK4203538.1"/>
    </source>
</evidence>